<dbReference type="EMBL" id="FNBN01000012">
    <property type="protein sequence ID" value="SDH42594.1"/>
    <property type="molecule type" value="Genomic_DNA"/>
</dbReference>
<feature type="transmembrane region" description="Helical" evidence="6">
    <location>
        <begin position="283"/>
        <end position="302"/>
    </location>
</feature>
<feature type="transmembrane region" description="Helical" evidence="6">
    <location>
        <begin position="191"/>
        <end position="211"/>
    </location>
</feature>
<evidence type="ECO:0000256" key="5">
    <source>
        <dbReference type="ARBA" id="ARBA00023136"/>
    </source>
</evidence>
<dbReference type="Gene3D" id="1.10.3730.20">
    <property type="match status" value="1"/>
</dbReference>
<dbReference type="STRING" id="104663.SAMN04488121_11277"/>
<dbReference type="InterPro" id="IPR000620">
    <property type="entry name" value="EamA_dom"/>
</dbReference>
<gene>
    <name evidence="8" type="ORF">SAMN04488121_11277</name>
</gene>
<sequence length="313" mass="34428">MAEQKAPQWLVVLAFMAVYIVWGTTYLAVIYGLRGFPPFMLSALRYLMAALLLLGWCFIKKEKWPGWQAVRSCSISGLFMLVGGSGMVAWAEQYITSGQAAIVIAAEPFIFLLADRKRWKEYFSNWFIVTGLLIGFTGILLFFGGSNAASASTGDVTTQWMGYGAILMGTIFWVGGALHAEGRMEKGISNIVSSCIQLFAGGICSSLLSGISGEWGKIRFNEVPAEAWAGLFYLVIFGSLIAYMAFTWLITVRPPALVSTHTYVNPVVAVLVGWVFVNEQLGWMQLVAMVVILLGVLLTNFPSYKLSFNQQRA</sequence>
<evidence type="ECO:0000313" key="9">
    <source>
        <dbReference type="Proteomes" id="UP000199045"/>
    </source>
</evidence>
<feature type="transmembrane region" description="Helical" evidence="6">
    <location>
        <begin position="231"/>
        <end position="250"/>
    </location>
</feature>
<evidence type="ECO:0000256" key="4">
    <source>
        <dbReference type="ARBA" id="ARBA00022989"/>
    </source>
</evidence>
<evidence type="ECO:0000256" key="2">
    <source>
        <dbReference type="ARBA" id="ARBA00007362"/>
    </source>
</evidence>
<evidence type="ECO:0000256" key="6">
    <source>
        <dbReference type="SAM" id="Phobius"/>
    </source>
</evidence>
<feature type="transmembrane region" description="Helical" evidence="6">
    <location>
        <begin position="160"/>
        <end position="179"/>
    </location>
</feature>
<dbReference type="RefSeq" id="WP_089838076.1">
    <property type="nucleotide sequence ID" value="NZ_FNBN01000012.1"/>
</dbReference>
<evidence type="ECO:0000256" key="3">
    <source>
        <dbReference type="ARBA" id="ARBA00022692"/>
    </source>
</evidence>
<evidence type="ECO:0000256" key="1">
    <source>
        <dbReference type="ARBA" id="ARBA00004141"/>
    </source>
</evidence>
<dbReference type="Proteomes" id="UP000199045">
    <property type="component" value="Unassembled WGS sequence"/>
</dbReference>
<feature type="transmembrane region" description="Helical" evidence="6">
    <location>
        <begin position="257"/>
        <end position="277"/>
    </location>
</feature>
<dbReference type="InterPro" id="IPR037185">
    <property type="entry name" value="EmrE-like"/>
</dbReference>
<evidence type="ECO:0000313" key="8">
    <source>
        <dbReference type="EMBL" id="SDH42594.1"/>
    </source>
</evidence>
<dbReference type="OrthoDB" id="9812547at2"/>
<dbReference type="PANTHER" id="PTHR32322">
    <property type="entry name" value="INNER MEMBRANE TRANSPORTER"/>
    <property type="match status" value="1"/>
</dbReference>
<dbReference type="InterPro" id="IPR050638">
    <property type="entry name" value="AA-Vitamin_Transporters"/>
</dbReference>
<feature type="transmembrane region" description="Helical" evidence="6">
    <location>
        <begin position="9"/>
        <end position="33"/>
    </location>
</feature>
<feature type="transmembrane region" description="Helical" evidence="6">
    <location>
        <begin position="39"/>
        <end position="59"/>
    </location>
</feature>
<comment type="subcellular location">
    <subcellularLocation>
        <location evidence="1">Membrane</location>
        <topology evidence="1">Multi-pass membrane protein</topology>
    </subcellularLocation>
</comment>
<dbReference type="Pfam" id="PF00892">
    <property type="entry name" value="EamA"/>
    <property type="match status" value="2"/>
</dbReference>
<dbReference type="SUPFAM" id="SSF103481">
    <property type="entry name" value="Multidrug resistance efflux transporter EmrE"/>
    <property type="match status" value="2"/>
</dbReference>
<feature type="transmembrane region" description="Helical" evidence="6">
    <location>
        <begin position="126"/>
        <end position="148"/>
    </location>
</feature>
<evidence type="ECO:0000259" key="7">
    <source>
        <dbReference type="Pfam" id="PF00892"/>
    </source>
</evidence>
<organism evidence="8 9">
    <name type="scientific">Chitinophaga filiformis</name>
    <name type="common">Myxococcus filiformis</name>
    <name type="synonym">Flexibacter filiformis</name>
    <dbReference type="NCBI Taxonomy" id="104663"/>
    <lineage>
        <taxon>Bacteria</taxon>
        <taxon>Pseudomonadati</taxon>
        <taxon>Bacteroidota</taxon>
        <taxon>Chitinophagia</taxon>
        <taxon>Chitinophagales</taxon>
        <taxon>Chitinophagaceae</taxon>
        <taxon>Chitinophaga</taxon>
    </lineage>
</organism>
<reference evidence="9" key="1">
    <citation type="submission" date="2016-10" db="EMBL/GenBank/DDBJ databases">
        <authorList>
            <person name="Varghese N."/>
            <person name="Submissions S."/>
        </authorList>
    </citation>
    <scope>NUCLEOTIDE SEQUENCE [LARGE SCALE GENOMIC DNA]</scope>
    <source>
        <strain evidence="9">DSM 527</strain>
    </source>
</reference>
<dbReference type="PANTHER" id="PTHR32322:SF2">
    <property type="entry name" value="EAMA DOMAIN-CONTAINING PROTEIN"/>
    <property type="match status" value="1"/>
</dbReference>
<comment type="similarity">
    <text evidence="2">Belongs to the EamA transporter family.</text>
</comment>
<dbReference type="AlphaFoldDB" id="A0A1G8CAU8"/>
<keyword evidence="4 6" id="KW-1133">Transmembrane helix</keyword>
<feature type="transmembrane region" description="Helical" evidence="6">
    <location>
        <begin position="71"/>
        <end position="91"/>
    </location>
</feature>
<keyword evidence="3 6" id="KW-0812">Transmembrane</keyword>
<feature type="transmembrane region" description="Helical" evidence="6">
    <location>
        <begin position="97"/>
        <end position="114"/>
    </location>
</feature>
<feature type="domain" description="EamA" evidence="7">
    <location>
        <begin position="11"/>
        <end position="143"/>
    </location>
</feature>
<accession>A0A1G8CAU8</accession>
<keyword evidence="5 6" id="KW-0472">Membrane</keyword>
<proteinExistence type="inferred from homology"/>
<feature type="domain" description="EamA" evidence="7">
    <location>
        <begin position="161"/>
        <end position="300"/>
    </location>
</feature>
<dbReference type="GO" id="GO:0016020">
    <property type="term" value="C:membrane"/>
    <property type="evidence" value="ECO:0007669"/>
    <property type="project" value="UniProtKB-SubCell"/>
</dbReference>
<protein>
    <submittedName>
        <fullName evidence="8">Permease of the drug/metabolite transporter (DMT) superfamily</fullName>
    </submittedName>
</protein>
<name>A0A1G8CAU8_CHIFI</name>